<sequence length="91" mass="10114">MNLFKTAAPAIGDCEREGRAAFRKHGVTGQTKHDYPDGSVQKVAFLDGFSEERFRAGERALDEARAYRALTVRDATKDRAWAEKLSSGICH</sequence>
<name>A0A228HMF5_9BURK</name>
<dbReference type="AlphaFoldDB" id="A0A228HMF5"/>
<dbReference type="GeneID" id="99665039"/>
<dbReference type="EMBL" id="NKFA01000045">
    <property type="protein sequence ID" value="OXI31065.1"/>
    <property type="molecule type" value="Genomic_DNA"/>
</dbReference>
<gene>
    <name evidence="1" type="ORF">CFB84_42450</name>
</gene>
<organism evidence="1 2">
    <name type="scientific">Burkholderia aenigmatica</name>
    <dbReference type="NCBI Taxonomy" id="2015348"/>
    <lineage>
        <taxon>Bacteria</taxon>
        <taxon>Pseudomonadati</taxon>
        <taxon>Pseudomonadota</taxon>
        <taxon>Betaproteobacteria</taxon>
        <taxon>Burkholderiales</taxon>
        <taxon>Burkholderiaceae</taxon>
        <taxon>Burkholderia</taxon>
        <taxon>Burkholderia cepacia complex</taxon>
    </lineage>
</organism>
<accession>A0A228HMF5</accession>
<reference evidence="2" key="1">
    <citation type="submission" date="2017-06" db="EMBL/GenBank/DDBJ databases">
        <authorList>
            <person name="LiPuma J."/>
            <person name="Spilker T."/>
        </authorList>
    </citation>
    <scope>NUCLEOTIDE SEQUENCE [LARGE SCALE GENOMIC DNA]</scope>
    <source>
        <strain evidence="2">AU17325</strain>
    </source>
</reference>
<dbReference type="Proteomes" id="UP000214600">
    <property type="component" value="Unassembled WGS sequence"/>
</dbReference>
<evidence type="ECO:0000313" key="2">
    <source>
        <dbReference type="Proteomes" id="UP000214600"/>
    </source>
</evidence>
<dbReference type="OrthoDB" id="9917071at2"/>
<proteinExistence type="predicted"/>
<dbReference type="RefSeq" id="WP_089454688.1">
    <property type="nucleotide sequence ID" value="NZ_CABVQC010000021.1"/>
</dbReference>
<comment type="caution">
    <text evidence="1">The sequence shown here is derived from an EMBL/GenBank/DDBJ whole genome shotgun (WGS) entry which is preliminary data.</text>
</comment>
<protein>
    <submittedName>
        <fullName evidence="1">Uncharacterized protein</fullName>
    </submittedName>
</protein>
<reference evidence="1 2" key="2">
    <citation type="submission" date="2017-08" db="EMBL/GenBank/DDBJ databases">
        <title>WGS of novel Burkholderia cepaca complex species.</title>
        <authorList>
            <person name="Lipuma J."/>
            <person name="Spilker T."/>
        </authorList>
    </citation>
    <scope>NUCLEOTIDE SEQUENCE [LARGE SCALE GENOMIC DNA]</scope>
    <source>
        <strain evidence="1 2">AU17325</strain>
    </source>
</reference>
<evidence type="ECO:0000313" key="1">
    <source>
        <dbReference type="EMBL" id="OXI31065.1"/>
    </source>
</evidence>